<keyword evidence="2 6" id="KW-0812">Transmembrane</keyword>
<evidence type="ECO:0000256" key="6">
    <source>
        <dbReference type="SAM" id="Phobius"/>
    </source>
</evidence>
<dbReference type="Gene3D" id="1.20.58.340">
    <property type="entry name" value="Magnesium transport protein CorA, transmembrane region"/>
    <property type="match status" value="2"/>
</dbReference>
<reference evidence="7" key="1">
    <citation type="submission" date="2020-07" db="EMBL/GenBank/DDBJ databases">
        <authorList>
            <person name="Lin J."/>
        </authorList>
    </citation>
    <scope>NUCLEOTIDE SEQUENCE</scope>
</reference>
<organism evidence="7">
    <name type="scientific">Ananas comosus var. bracteatus</name>
    <name type="common">red pineapple</name>
    <dbReference type="NCBI Taxonomy" id="296719"/>
    <lineage>
        <taxon>Eukaryota</taxon>
        <taxon>Viridiplantae</taxon>
        <taxon>Streptophyta</taxon>
        <taxon>Embryophyta</taxon>
        <taxon>Tracheophyta</taxon>
        <taxon>Spermatophyta</taxon>
        <taxon>Magnoliopsida</taxon>
        <taxon>Liliopsida</taxon>
        <taxon>Poales</taxon>
        <taxon>Bromeliaceae</taxon>
        <taxon>Bromelioideae</taxon>
        <taxon>Ananas</taxon>
    </lineage>
</organism>
<evidence type="ECO:0000256" key="4">
    <source>
        <dbReference type="ARBA" id="ARBA00023136"/>
    </source>
</evidence>
<feature type="region of interest" description="Disordered" evidence="5">
    <location>
        <begin position="97"/>
        <end position="161"/>
    </location>
</feature>
<feature type="compositionally biased region" description="Gly residues" evidence="5">
    <location>
        <begin position="121"/>
        <end position="136"/>
    </location>
</feature>
<evidence type="ECO:0000256" key="5">
    <source>
        <dbReference type="SAM" id="MobiDB-lite"/>
    </source>
</evidence>
<dbReference type="SUPFAM" id="SSF144083">
    <property type="entry name" value="Magnesium transport protein CorA, transmembrane region"/>
    <property type="match status" value="1"/>
</dbReference>
<sequence length="371" mass="41057">MELVGEDAAAAAVAAVAEGRGKGSPLLSRPRHLLLPGAARRRAYRFDGLGSFSTIDWDLAGAGAEEEEGIFTWHHVELPRGSQRLALNAQFLIEGSPPRASRCSRRSPASASLRRRRRRPGGGGGGGGGCRCGRSGGGERRDRRARAREFAHAEPLGGGRQPVPRTVANLVVHVVDTHVDQVQDIVTKLEMDLDAIEIELDKGGSLIKKQMLDDRRFPKMHLNLQRLLQVVSHGEQVFPRVKEKCVSKSWFTNEDVLAIGANKQKTLLSFLPSMIFLPLSIVTGVFGMNVGGVPWTDQKNPELKDGFINVMVICAAILFLLLLCFLFPSLYIRVSSWRSRHALKRSLSVNRRPFARRNIQNGHHRGDYMRL</sequence>
<keyword evidence="3 6" id="KW-1133">Transmembrane helix</keyword>
<dbReference type="AlphaFoldDB" id="A0A6V7PUS2"/>
<name>A0A6V7PUS2_ANACO</name>
<dbReference type="EMBL" id="LR862152">
    <property type="protein sequence ID" value="CAD1834600.1"/>
    <property type="molecule type" value="Genomic_DNA"/>
</dbReference>
<dbReference type="GO" id="GO:0046873">
    <property type="term" value="F:metal ion transmembrane transporter activity"/>
    <property type="evidence" value="ECO:0007669"/>
    <property type="project" value="InterPro"/>
</dbReference>
<dbReference type="PANTHER" id="PTHR47468">
    <property type="entry name" value="OS08G0130000 PROTEIN"/>
    <property type="match status" value="1"/>
</dbReference>
<protein>
    <submittedName>
        <fullName evidence="7">Uncharacterized protein</fullName>
    </submittedName>
</protein>
<dbReference type="GO" id="GO:0016020">
    <property type="term" value="C:membrane"/>
    <property type="evidence" value="ECO:0007669"/>
    <property type="project" value="UniProtKB-SubCell"/>
</dbReference>
<dbReference type="InterPro" id="IPR045863">
    <property type="entry name" value="CorA_TM1_TM2"/>
</dbReference>
<evidence type="ECO:0000313" key="7">
    <source>
        <dbReference type="EMBL" id="CAD1834600.1"/>
    </source>
</evidence>
<dbReference type="Pfam" id="PF01544">
    <property type="entry name" value="CorA"/>
    <property type="match status" value="1"/>
</dbReference>
<proteinExistence type="predicted"/>
<dbReference type="PANTHER" id="PTHR47468:SF1">
    <property type="entry name" value="OS08G0130000 PROTEIN"/>
    <property type="match status" value="1"/>
</dbReference>
<feature type="compositionally biased region" description="Low complexity" evidence="5">
    <location>
        <begin position="97"/>
        <end position="112"/>
    </location>
</feature>
<dbReference type="InterPro" id="IPR002523">
    <property type="entry name" value="MgTranspt_CorA/ZnTranspt_ZntB"/>
</dbReference>
<evidence type="ECO:0000256" key="2">
    <source>
        <dbReference type="ARBA" id="ARBA00022692"/>
    </source>
</evidence>
<comment type="subcellular location">
    <subcellularLocation>
        <location evidence="1">Membrane</location>
        <topology evidence="1">Multi-pass membrane protein</topology>
    </subcellularLocation>
</comment>
<evidence type="ECO:0000256" key="1">
    <source>
        <dbReference type="ARBA" id="ARBA00004141"/>
    </source>
</evidence>
<feature type="transmembrane region" description="Helical" evidence="6">
    <location>
        <begin position="267"/>
        <end position="287"/>
    </location>
</feature>
<feature type="transmembrane region" description="Helical" evidence="6">
    <location>
        <begin position="307"/>
        <end position="332"/>
    </location>
</feature>
<keyword evidence="4 6" id="KW-0472">Membrane</keyword>
<accession>A0A6V7PUS2</accession>
<evidence type="ECO:0000256" key="3">
    <source>
        <dbReference type="ARBA" id="ARBA00022989"/>
    </source>
</evidence>
<gene>
    <name evidence="7" type="ORF">CB5_LOCUS17811</name>
</gene>
<feature type="compositionally biased region" description="Basic and acidic residues" evidence="5">
    <location>
        <begin position="137"/>
        <end position="152"/>
    </location>
</feature>